<sequence>MAGRYERESGDTRRQKSVTLHLHDSAMPVFNKHTYHAPLLDGGARLSTPQSRDGSGITKPLTPHEHALFPQLYELYYELSDLLQHPRALRQVVQFARVTHNNPMATVDNVRRLLYLLPPTVFPLTWSGNQIVVSFKRMADHEIRKAITEGLGRLGHITEVTQVPKVAMPAPASRATVSFASRRNARRSGSTESPFVVARDPIPTNSESPVLLLVDDHAENPAHKTHARLMQEVSARAHIRKALRVQLEKTANTTQPIEFDDLCGTIAAMTSIQPQTVFAEARSLIACTPGVEIEGGPAGVDATPSPEIVIVRNIGLALEGLRRR</sequence>
<evidence type="ECO:0000313" key="1">
    <source>
        <dbReference type="EMBL" id="KAG9390399.1"/>
    </source>
</evidence>
<reference evidence="1" key="1">
    <citation type="submission" date="2021-05" db="EMBL/GenBank/DDBJ databases">
        <title>A free-living protist that lacks canonical eukaryotic 1 DNA replication and segregation systems.</title>
        <authorList>
            <person name="Salas-Leiva D.E."/>
            <person name="Tromer E.C."/>
            <person name="Curtis B.A."/>
            <person name="Jerlstrom-Hultqvist J."/>
            <person name="Kolisko M."/>
            <person name="Yi Z."/>
            <person name="Salas-Leiva J.S."/>
            <person name="Gallot-Lavallee L."/>
            <person name="Kops G.J.P.L."/>
            <person name="Archibald J.M."/>
            <person name="Simpson A.G.B."/>
            <person name="Roger A.J."/>
        </authorList>
    </citation>
    <scope>NUCLEOTIDE SEQUENCE</scope>
    <source>
        <strain evidence="1">BICM</strain>
    </source>
</reference>
<comment type="caution">
    <text evidence="1">The sequence shown here is derived from an EMBL/GenBank/DDBJ whole genome shotgun (WGS) entry which is preliminary data.</text>
</comment>
<gene>
    <name evidence="1" type="ORF">J8273_7749</name>
</gene>
<name>A0A8J6DXL7_9EUKA</name>
<proteinExistence type="predicted"/>
<evidence type="ECO:0000313" key="2">
    <source>
        <dbReference type="Proteomes" id="UP000717585"/>
    </source>
</evidence>
<accession>A0A8J6DXL7</accession>
<dbReference type="Proteomes" id="UP000717585">
    <property type="component" value="Unassembled WGS sequence"/>
</dbReference>
<dbReference type="EMBL" id="JAHDYR010000064">
    <property type="protein sequence ID" value="KAG9390399.1"/>
    <property type="molecule type" value="Genomic_DNA"/>
</dbReference>
<keyword evidence="2" id="KW-1185">Reference proteome</keyword>
<dbReference type="AlphaFoldDB" id="A0A8J6DXL7"/>
<organism evidence="1 2">
    <name type="scientific">Carpediemonas membranifera</name>
    <dbReference type="NCBI Taxonomy" id="201153"/>
    <lineage>
        <taxon>Eukaryota</taxon>
        <taxon>Metamonada</taxon>
        <taxon>Carpediemonas-like organisms</taxon>
        <taxon>Carpediemonas</taxon>
    </lineage>
</organism>
<protein>
    <submittedName>
        <fullName evidence="1">Uncharacterized protein</fullName>
    </submittedName>
</protein>